<dbReference type="GO" id="GO:0006508">
    <property type="term" value="P:proteolysis"/>
    <property type="evidence" value="ECO:0007669"/>
    <property type="project" value="UniProtKB-KW"/>
</dbReference>
<comment type="similarity">
    <text evidence="2 7">Belongs to the peptidase C19 family.</text>
</comment>
<proteinExistence type="inferred from homology"/>
<organism evidence="10">
    <name type="scientific">Fonticula alba</name>
    <name type="common">Slime mold</name>
    <dbReference type="NCBI Taxonomy" id="691883"/>
    <lineage>
        <taxon>Eukaryota</taxon>
        <taxon>Rotosphaerida</taxon>
        <taxon>Fonticulaceae</taxon>
        <taxon>Fonticula</taxon>
    </lineage>
</organism>
<keyword evidence="6 7" id="KW-0788">Thiol protease</keyword>
<dbReference type="PROSITE" id="PS50235">
    <property type="entry name" value="USP_3"/>
    <property type="match status" value="1"/>
</dbReference>
<dbReference type="SUPFAM" id="SSF54001">
    <property type="entry name" value="Cysteine proteinases"/>
    <property type="match status" value="1"/>
</dbReference>
<dbReference type="GeneID" id="20528109"/>
<dbReference type="InterPro" id="IPR038765">
    <property type="entry name" value="Papain-like_cys_pep_sf"/>
</dbReference>
<dbReference type="OrthoDB" id="420187at2759"/>
<dbReference type="AlphaFoldDB" id="A0A058Z6L6"/>
<evidence type="ECO:0000256" key="5">
    <source>
        <dbReference type="ARBA" id="ARBA00022801"/>
    </source>
</evidence>
<dbReference type="InterPro" id="IPR018200">
    <property type="entry name" value="USP_CS"/>
</dbReference>
<evidence type="ECO:0000313" key="10">
    <source>
        <dbReference type="EMBL" id="KCV69919.1"/>
    </source>
</evidence>
<evidence type="ECO:0000256" key="2">
    <source>
        <dbReference type="ARBA" id="ARBA00009085"/>
    </source>
</evidence>
<evidence type="ECO:0000256" key="1">
    <source>
        <dbReference type="ARBA" id="ARBA00000707"/>
    </source>
</evidence>
<reference evidence="10" key="1">
    <citation type="submission" date="2013-04" db="EMBL/GenBank/DDBJ databases">
        <title>The Genome Sequence of Fonticula alba ATCC 38817.</title>
        <authorList>
            <consortium name="The Broad Institute Genomics Platform"/>
            <person name="Russ C."/>
            <person name="Cuomo C."/>
            <person name="Burger G."/>
            <person name="Gray M.W."/>
            <person name="Holland P.W.H."/>
            <person name="King N."/>
            <person name="Lang F.B.F."/>
            <person name="Roger A.J."/>
            <person name="Ruiz-Trillo I."/>
            <person name="Brown M."/>
            <person name="Walker B."/>
            <person name="Young S."/>
            <person name="Zeng Q."/>
            <person name="Gargeya S."/>
            <person name="Fitzgerald M."/>
            <person name="Haas B."/>
            <person name="Abouelleil A."/>
            <person name="Allen A.W."/>
            <person name="Alvarado L."/>
            <person name="Arachchi H.M."/>
            <person name="Berlin A.M."/>
            <person name="Chapman S.B."/>
            <person name="Gainer-Dewar J."/>
            <person name="Goldberg J."/>
            <person name="Griggs A."/>
            <person name="Gujja S."/>
            <person name="Hansen M."/>
            <person name="Howarth C."/>
            <person name="Imamovic A."/>
            <person name="Ireland A."/>
            <person name="Larimer J."/>
            <person name="McCowan C."/>
            <person name="Murphy C."/>
            <person name="Pearson M."/>
            <person name="Poon T.W."/>
            <person name="Priest M."/>
            <person name="Roberts A."/>
            <person name="Saif S."/>
            <person name="Shea T."/>
            <person name="Sisk P."/>
            <person name="Sykes S."/>
            <person name="Wortman J."/>
            <person name="Nusbaum C."/>
            <person name="Birren B."/>
        </authorList>
    </citation>
    <scope>NUCLEOTIDE SEQUENCE [LARGE SCALE GENOMIC DNA]</scope>
    <source>
        <strain evidence="10">ATCC 38817</strain>
    </source>
</reference>
<dbReference type="GO" id="GO:0016579">
    <property type="term" value="P:protein deubiquitination"/>
    <property type="evidence" value="ECO:0007669"/>
    <property type="project" value="InterPro"/>
</dbReference>
<name>A0A058Z6L6_FONAL</name>
<dbReference type="RefSeq" id="XP_009495525.1">
    <property type="nucleotide sequence ID" value="XM_009497250.1"/>
</dbReference>
<dbReference type="InterPro" id="IPR050164">
    <property type="entry name" value="Peptidase_C19"/>
</dbReference>
<dbReference type="GO" id="GO:0005829">
    <property type="term" value="C:cytosol"/>
    <property type="evidence" value="ECO:0007669"/>
    <property type="project" value="TreeGrafter"/>
</dbReference>
<dbReference type="PANTHER" id="PTHR24006">
    <property type="entry name" value="UBIQUITIN CARBOXYL-TERMINAL HYDROLASE"/>
    <property type="match status" value="1"/>
</dbReference>
<dbReference type="EMBL" id="KB932205">
    <property type="protein sequence ID" value="KCV69919.1"/>
    <property type="molecule type" value="Genomic_DNA"/>
</dbReference>
<evidence type="ECO:0000313" key="11">
    <source>
        <dbReference type="Proteomes" id="UP000030693"/>
    </source>
</evidence>
<protein>
    <recommendedName>
        <fullName evidence="7">Ubiquitin carboxyl-terminal hydrolase</fullName>
        <ecNumber evidence="7">3.4.19.12</ecNumber>
    </recommendedName>
</protein>
<keyword evidence="4 7" id="KW-0833">Ubl conjugation pathway</keyword>
<feature type="compositionally biased region" description="Basic and acidic residues" evidence="8">
    <location>
        <begin position="545"/>
        <end position="558"/>
    </location>
</feature>
<dbReference type="FunFam" id="3.90.70.10:FF:000119">
    <property type="entry name" value="Ubiquitin specific peptidase 36"/>
    <property type="match status" value="1"/>
</dbReference>
<dbReference type="PROSITE" id="PS00972">
    <property type="entry name" value="USP_1"/>
    <property type="match status" value="1"/>
</dbReference>
<dbReference type="GO" id="GO:0005634">
    <property type="term" value="C:nucleus"/>
    <property type="evidence" value="ECO:0007669"/>
    <property type="project" value="TreeGrafter"/>
</dbReference>
<dbReference type="EC" id="3.4.19.12" evidence="7"/>
<keyword evidence="3 7" id="KW-0645">Protease</keyword>
<dbReference type="Pfam" id="PF00443">
    <property type="entry name" value="UCH"/>
    <property type="match status" value="1"/>
</dbReference>
<feature type="domain" description="USP" evidence="9">
    <location>
        <begin position="126"/>
        <end position="445"/>
    </location>
</feature>
<dbReference type="Gene3D" id="3.90.70.10">
    <property type="entry name" value="Cysteine proteinases"/>
    <property type="match status" value="1"/>
</dbReference>
<dbReference type="Proteomes" id="UP000030693">
    <property type="component" value="Unassembled WGS sequence"/>
</dbReference>
<accession>A0A058Z6L6</accession>
<feature type="region of interest" description="Disordered" evidence="8">
    <location>
        <begin position="47"/>
        <end position="91"/>
    </location>
</feature>
<dbReference type="PANTHER" id="PTHR24006:SF758">
    <property type="entry name" value="UBIQUITIN CARBOXYL-TERMINAL HYDROLASE 36"/>
    <property type="match status" value="1"/>
</dbReference>
<dbReference type="PROSITE" id="PS00973">
    <property type="entry name" value="USP_2"/>
    <property type="match status" value="1"/>
</dbReference>
<gene>
    <name evidence="10" type="ORF">H696_03384</name>
</gene>
<dbReference type="CDD" id="cd02661">
    <property type="entry name" value="Peptidase_C19E"/>
    <property type="match status" value="1"/>
</dbReference>
<dbReference type="eggNOG" id="KOG1865">
    <property type="taxonomic scope" value="Eukaryota"/>
</dbReference>
<evidence type="ECO:0000256" key="6">
    <source>
        <dbReference type="ARBA" id="ARBA00022807"/>
    </source>
</evidence>
<feature type="compositionally biased region" description="Low complexity" evidence="8">
    <location>
        <begin position="69"/>
        <end position="89"/>
    </location>
</feature>
<keyword evidence="11" id="KW-1185">Reference proteome</keyword>
<evidence type="ECO:0000256" key="8">
    <source>
        <dbReference type="SAM" id="MobiDB-lite"/>
    </source>
</evidence>
<dbReference type="GO" id="GO:0004843">
    <property type="term" value="F:cysteine-type deubiquitinase activity"/>
    <property type="evidence" value="ECO:0007669"/>
    <property type="project" value="UniProtKB-UniRule"/>
</dbReference>
<dbReference type="InterPro" id="IPR028889">
    <property type="entry name" value="USP"/>
</dbReference>
<sequence>MSVSALAAAPASATVSPIAGEPGSKLDNLLQNNVLHVMRRHNFAKALMPDSPPNSHNYTPINRPVAPLAGGAEAGGAEASGPAGPDASGHPLDPPAALAPYFVPGPIRFGRLDQLLVWSKSHRIGPGLSNLGNTCFLNSVLQCLSYTAPLAQLFLDNATHRSENCRNTACLACATRDHLRLVFLPAASIHGRPLAPHRIIRLLKSIARHMQFGRQEDAHEFMRYFIDKLSECMLPPGTKALTSNSLNNATAIHQIFGGSLRSRVACKACGENSDTFDPILDLSLAINNASSVRRALAAFTAPTYLSGSNKYHCDKCNQKVDAERRLTIDKPPSVLTIHLKRFGEFGGLSGMFGYAPKITKHVEFDDELDIAKFMSQPPPAGSFLSKYTLYGVLVHAGHSTTSGHYYSFVKSPAGIWNLMDDSHVSSSSKEKVLAQRAYMLFYIRKGTTPPPSKPAPKVEVVPVPMPVPTAPLVQAASDEKVTSTCQWLVTTGRPSTAIETGQALGYHLIPSAFSGPAGSTKHHVAGTTTVSFEDNSLEGRLHEVQTRRLEDDASDRDAGSSASSGSDSDSDADVTTPLARGAAPSPRTAAGKSSLKQHLAAVTGKKSGLKVATRGGSFDPRSLGRGERMNVASWDLEHGNSDDEASHKRLQADFSKAARMQEHDIRYKPQAEADTFMDKPRLTANQKKKLRREQEEADAKLLERAGISLSAAGTGSNAPDRAKLFQDFYNKRKDQPAGHHHNRGGAGHNGPRGGGRGGGRGGRGGGHGGHRHGAAGKSRGGGAFRQGAFHKR</sequence>
<feature type="region of interest" description="Disordered" evidence="8">
    <location>
        <begin position="733"/>
        <end position="792"/>
    </location>
</feature>
<evidence type="ECO:0000256" key="7">
    <source>
        <dbReference type="RuleBase" id="RU366025"/>
    </source>
</evidence>
<evidence type="ECO:0000256" key="4">
    <source>
        <dbReference type="ARBA" id="ARBA00022786"/>
    </source>
</evidence>
<dbReference type="STRING" id="691883.A0A058Z6L6"/>
<evidence type="ECO:0000256" key="3">
    <source>
        <dbReference type="ARBA" id="ARBA00022670"/>
    </source>
</evidence>
<feature type="region of interest" description="Disordered" evidence="8">
    <location>
        <begin position="545"/>
        <end position="625"/>
    </location>
</feature>
<feature type="compositionally biased region" description="Gly residues" evidence="8">
    <location>
        <begin position="744"/>
        <end position="767"/>
    </location>
</feature>
<keyword evidence="5 7" id="KW-0378">Hydrolase</keyword>
<comment type="catalytic activity">
    <reaction evidence="1 7">
        <text>Thiol-dependent hydrolysis of ester, thioester, amide, peptide and isopeptide bonds formed by the C-terminal Gly of ubiquitin (a 76-residue protein attached to proteins as an intracellular targeting signal).</text>
        <dbReference type="EC" id="3.4.19.12"/>
    </reaction>
</comment>
<evidence type="ECO:0000259" key="9">
    <source>
        <dbReference type="PROSITE" id="PS50235"/>
    </source>
</evidence>
<dbReference type="InterPro" id="IPR001394">
    <property type="entry name" value="Peptidase_C19_UCH"/>
</dbReference>